<accession>A0A562ESL7</accession>
<feature type="compositionally biased region" description="Pro residues" evidence="1">
    <location>
        <begin position="188"/>
        <end position="203"/>
    </location>
</feature>
<sequence>MEPPARHRLPTHRISAARRRAWSLLVLALTAPLLVACGAGQITQTDTQQAAINGTNAELGDLLLRNVYFEAEPTDPAVPRYGQVTLSFTVINQSSTPDRLVSIDSPAGELTLDASDQVRELLPGSSLAAGEPIEQLRPTTAPDRPLTVRGRFPAEAIRPGLTHPVTFTFERAGTVTFEVPFDAWTPNEPLPTERPLPPQPASP</sequence>
<dbReference type="Pfam" id="PF04314">
    <property type="entry name" value="PCuAC"/>
    <property type="match status" value="1"/>
</dbReference>
<organism evidence="2 3">
    <name type="scientific">Rhodococcus rhodochrous J45</name>
    <dbReference type="NCBI Taxonomy" id="935266"/>
    <lineage>
        <taxon>Bacteria</taxon>
        <taxon>Bacillati</taxon>
        <taxon>Actinomycetota</taxon>
        <taxon>Actinomycetes</taxon>
        <taxon>Mycobacteriales</taxon>
        <taxon>Nocardiaceae</taxon>
        <taxon>Rhodococcus</taxon>
    </lineage>
</organism>
<dbReference type="InterPro" id="IPR036182">
    <property type="entry name" value="PCuAC_sf"/>
</dbReference>
<evidence type="ECO:0000313" key="2">
    <source>
        <dbReference type="EMBL" id="TWH24783.1"/>
    </source>
</evidence>
<comment type="caution">
    <text evidence="2">The sequence shown here is derived from an EMBL/GenBank/DDBJ whole genome shotgun (WGS) entry which is preliminary data.</text>
</comment>
<feature type="region of interest" description="Disordered" evidence="1">
    <location>
        <begin position="183"/>
        <end position="203"/>
    </location>
</feature>
<dbReference type="Gene3D" id="2.60.40.1890">
    <property type="entry name" value="PCu(A)C copper chaperone"/>
    <property type="match status" value="1"/>
</dbReference>
<reference evidence="2 3" key="1">
    <citation type="submission" date="2019-07" db="EMBL/GenBank/DDBJ databases">
        <title>Genome sequencing of lignin-degrading bacterial isolates.</title>
        <authorList>
            <person name="Gladden J."/>
        </authorList>
    </citation>
    <scope>NUCLEOTIDE SEQUENCE [LARGE SCALE GENOMIC DNA]</scope>
    <source>
        <strain evidence="2 3">J45</strain>
    </source>
</reference>
<protein>
    <submittedName>
        <fullName evidence="2">Copper(I)-binding protein</fullName>
    </submittedName>
</protein>
<evidence type="ECO:0000313" key="3">
    <source>
        <dbReference type="Proteomes" id="UP000317573"/>
    </source>
</evidence>
<dbReference type="EMBL" id="VLJT01000001">
    <property type="protein sequence ID" value="TWH24783.1"/>
    <property type="molecule type" value="Genomic_DNA"/>
</dbReference>
<dbReference type="RefSeq" id="WP_094979692.1">
    <property type="nucleotide sequence ID" value="NZ_VLJT01000001.1"/>
</dbReference>
<dbReference type="Proteomes" id="UP000317573">
    <property type="component" value="Unassembled WGS sequence"/>
</dbReference>
<name>A0A562ESL7_RHORH</name>
<proteinExistence type="predicted"/>
<evidence type="ECO:0000256" key="1">
    <source>
        <dbReference type="SAM" id="MobiDB-lite"/>
    </source>
</evidence>
<dbReference type="InterPro" id="IPR007410">
    <property type="entry name" value="LpqE-like"/>
</dbReference>
<gene>
    <name evidence="2" type="ORF">L618_000100002370</name>
</gene>
<dbReference type="AlphaFoldDB" id="A0A562ESL7"/>